<keyword evidence="2" id="KW-1185">Reference proteome</keyword>
<dbReference type="OrthoDB" id="2077914at2"/>
<evidence type="ECO:0000313" key="1">
    <source>
        <dbReference type="EMBL" id="RDW17011.1"/>
    </source>
</evidence>
<accession>A0A3D8PP46</accession>
<gene>
    <name evidence="1" type="ORF">CWR48_15515</name>
</gene>
<evidence type="ECO:0000313" key="2">
    <source>
        <dbReference type="Proteomes" id="UP000257143"/>
    </source>
</evidence>
<dbReference type="AlphaFoldDB" id="A0A3D8PP46"/>
<protein>
    <submittedName>
        <fullName evidence="1">Uncharacterized protein</fullName>
    </submittedName>
</protein>
<name>A0A3D8PP46_9BACI</name>
<proteinExistence type="predicted"/>
<reference evidence="2" key="1">
    <citation type="submission" date="2017-11" db="EMBL/GenBank/DDBJ databases">
        <authorList>
            <person name="Zhu W."/>
        </authorList>
    </citation>
    <scope>NUCLEOTIDE SEQUENCE [LARGE SCALE GENOMIC DNA]</scope>
    <source>
        <strain evidence="2">CAU 1183</strain>
    </source>
</reference>
<dbReference type="RefSeq" id="WP_115774241.1">
    <property type="nucleotide sequence ID" value="NZ_PIOC01000023.1"/>
</dbReference>
<comment type="caution">
    <text evidence="1">The sequence shown here is derived from an EMBL/GenBank/DDBJ whole genome shotgun (WGS) entry which is preliminary data.</text>
</comment>
<dbReference type="EMBL" id="PIOC01000023">
    <property type="protein sequence ID" value="RDW17011.1"/>
    <property type="molecule type" value="Genomic_DNA"/>
</dbReference>
<dbReference type="Proteomes" id="UP000257143">
    <property type="component" value="Unassembled WGS sequence"/>
</dbReference>
<organism evidence="1 2">
    <name type="scientific">Oceanobacillus arenosus</name>
    <dbReference type="NCBI Taxonomy" id="1229153"/>
    <lineage>
        <taxon>Bacteria</taxon>
        <taxon>Bacillati</taxon>
        <taxon>Bacillota</taxon>
        <taxon>Bacilli</taxon>
        <taxon>Bacillales</taxon>
        <taxon>Bacillaceae</taxon>
        <taxon>Oceanobacillus</taxon>
    </lineage>
</organism>
<sequence>MYGNQPLPENLQLDKLSFLFSGKLLLRKEIPLQDDYFQQLLEAKLFIPVKSIIKKNFSHLCMRCGNQKSSLFAPIPCYQCKKTHLYCRKCIEMGRILECEPLFEWNGPKAPWIQHETPSTWEGELTVAQQKAATRMVQAIMNQEDELLTWAV</sequence>